<gene>
    <name evidence="1" type="ORF">GCM10023156_18890</name>
</gene>
<accession>A0ABP8MMB0</accession>
<proteinExistence type="predicted"/>
<evidence type="ECO:0000313" key="2">
    <source>
        <dbReference type="Proteomes" id="UP001500840"/>
    </source>
</evidence>
<reference evidence="2" key="1">
    <citation type="journal article" date="2019" name="Int. J. Syst. Evol. Microbiol.">
        <title>The Global Catalogue of Microorganisms (GCM) 10K type strain sequencing project: providing services to taxonomists for standard genome sequencing and annotation.</title>
        <authorList>
            <consortium name="The Broad Institute Genomics Platform"/>
            <consortium name="The Broad Institute Genome Sequencing Center for Infectious Disease"/>
            <person name="Wu L."/>
            <person name="Ma J."/>
        </authorList>
    </citation>
    <scope>NUCLEOTIDE SEQUENCE [LARGE SCALE GENOMIC DNA]</scope>
    <source>
        <strain evidence="2">JCM 17759</strain>
    </source>
</reference>
<sequence>MNTKQPRNLDRREFIAASTATAATFASGLATSSALSQTLAETRGGNLHLGTFRFDVTPPLGHSLCGGWIKPVVGIDDPLEAIGYVLLGSGKPIVVCVVDWTGLLNSAHLQWRQALAEAAGTTIDRVTVHCVHQHNAPFACLDSEEIVLAQGDLPHIVEREFFLRCLDAGRSAVRQALQQTTPVTHIAHGEAKVEKVAGNRRIIGDNGKVISQRGSSSRNPEHHALPEGVIDPMLKTIAFYNQGRKLAACHYYACHPMSYYGDGRVSADFCGLARKQRQQQEPDCTHLYFNGCGGNIGAGKYNDGSKEMRVVLTARMLAGIVASEEKLDRQSIESVRWETHDILPPVNRSFDEQALMRQISDSKQSVVNRNRPSYTVAWIRRMKARLPITLSCMHVNDISLLHLPSESFVEYQLRAQASAPDRFVACAAYSDGGPWYIPTAAAYPQGGYAVSVAHCAAGVDPMLTGAIKNMLSRV</sequence>
<dbReference type="PROSITE" id="PS51318">
    <property type="entry name" value="TAT"/>
    <property type="match status" value="1"/>
</dbReference>
<keyword evidence="2" id="KW-1185">Reference proteome</keyword>
<organism evidence="1 2">
    <name type="scientific">Novipirellula rosea</name>
    <dbReference type="NCBI Taxonomy" id="1031540"/>
    <lineage>
        <taxon>Bacteria</taxon>
        <taxon>Pseudomonadati</taxon>
        <taxon>Planctomycetota</taxon>
        <taxon>Planctomycetia</taxon>
        <taxon>Pirellulales</taxon>
        <taxon>Pirellulaceae</taxon>
        <taxon>Novipirellula</taxon>
    </lineage>
</organism>
<evidence type="ECO:0000313" key="1">
    <source>
        <dbReference type="EMBL" id="GAA4451361.1"/>
    </source>
</evidence>
<evidence type="ECO:0008006" key="3">
    <source>
        <dbReference type="Google" id="ProtNLM"/>
    </source>
</evidence>
<protein>
    <recommendedName>
        <fullName evidence="3">Neutral/alkaline non-lysosomal ceramidase</fullName>
    </recommendedName>
</protein>
<dbReference type="InterPro" id="IPR006311">
    <property type="entry name" value="TAT_signal"/>
</dbReference>
<dbReference type="Proteomes" id="UP001500840">
    <property type="component" value="Unassembled WGS sequence"/>
</dbReference>
<dbReference type="EMBL" id="BAABGA010000024">
    <property type="protein sequence ID" value="GAA4451361.1"/>
    <property type="molecule type" value="Genomic_DNA"/>
</dbReference>
<dbReference type="RefSeq" id="WP_345321420.1">
    <property type="nucleotide sequence ID" value="NZ_BAABGA010000024.1"/>
</dbReference>
<name>A0ABP8MMB0_9BACT</name>
<comment type="caution">
    <text evidence="1">The sequence shown here is derived from an EMBL/GenBank/DDBJ whole genome shotgun (WGS) entry which is preliminary data.</text>
</comment>